<protein>
    <submittedName>
        <fullName evidence="1">Uncharacterized protein</fullName>
    </submittedName>
</protein>
<name>A0A8S9TDK4_9CYAN</name>
<dbReference type="EMBL" id="JHEG04000001">
    <property type="protein sequence ID" value="KAF3890306.1"/>
    <property type="molecule type" value="Genomic_DNA"/>
</dbReference>
<reference evidence="1" key="1">
    <citation type="journal article" date="2015" name="Genome Announc.">
        <title>Draft Genome Sequence of Tolypothrix boutellei Strain VB521301.</title>
        <authorList>
            <person name="Chandrababunaidu M.M."/>
            <person name="Singh D."/>
            <person name="Sen D."/>
            <person name="Bhan S."/>
            <person name="Das S."/>
            <person name="Gupta A."/>
            <person name="Adhikary S.P."/>
            <person name="Tripathy S."/>
        </authorList>
    </citation>
    <scope>NUCLEOTIDE SEQUENCE</scope>
    <source>
        <strain evidence="1">VB521301</strain>
    </source>
</reference>
<reference evidence="1" key="2">
    <citation type="submission" date="2019-11" db="EMBL/GenBank/DDBJ databases">
        <title>Improved Assembly of Tolypothrix boutellei genome.</title>
        <authorList>
            <person name="Sarangi A.N."/>
            <person name="Mukherjee M."/>
            <person name="Ghosh S."/>
            <person name="Singh D."/>
            <person name="Das A."/>
            <person name="Kant S."/>
            <person name="Prusty A."/>
            <person name="Tripathy S."/>
        </authorList>
    </citation>
    <scope>NUCLEOTIDE SEQUENCE</scope>
    <source>
        <strain evidence="1">VB521301</strain>
    </source>
</reference>
<accession>A0A8S9TDK4</accession>
<organism evidence="1 2">
    <name type="scientific">Tolypothrix bouteillei VB521301</name>
    <dbReference type="NCBI Taxonomy" id="1479485"/>
    <lineage>
        <taxon>Bacteria</taxon>
        <taxon>Bacillati</taxon>
        <taxon>Cyanobacteriota</taxon>
        <taxon>Cyanophyceae</taxon>
        <taxon>Nostocales</taxon>
        <taxon>Tolypothrichaceae</taxon>
        <taxon>Tolypothrix</taxon>
    </lineage>
</organism>
<sequence>MPIQKFQPKEGEAYDKSPVQFKVRKGVREKLKTIPNWQDILRKYVDDLISDPPNNS</sequence>
<dbReference type="RefSeq" id="WP_167844829.1">
    <property type="nucleotide sequence ID" value="NZ_JHEG04000001.1"/>
</dbReference>
<proteinExistence type="predicted"/>
<dbReference type="Proteomes" id="UP000029738">
    <property type="component" value="Unassembled WGS sequence"/>
</dbReference>
<evidence type="ECO:0000313" key="2">
    <source>
        <dbReference type="Proteomes" id="UP000029738"/>
    </source>
</evidence>
<evidence type="ECO:0000313" key="1">
    <source>
        <dbReference type="EMBL" id="KAF3890306.1"/>
    </source>
</evidence>
<gene>
    <name evidence="1" type="ORF">DA73_0400036305</name>
</gene>
<keyword evidence="2" id="KW-1185">Reference proteome</keyword>
<comment type="caution">
    <text evidence="1">The sequence shown here is derived from an EMBL/GenBank/DDBJ whole genome shotgun (WGS) entry which is preliminary data.</text>
</comment>
<dbReference type="AlphaFoldDB" id="A0A8S9TDK4"/>